<dbReference type="SMART" id="SM00825">
    <property type="entry name" value="PKS_KS"/>
    <property type="match status" value="1"/>
</dbReference>
<dbReference type="Gene3D" id="3.20.20.70">
    <property type="entry name" value="Aldolase class I"/>
    <property type="match status" value="2"/>
</dbReference>
<sequence length="2716" mass="292166">MNEFKKFVYTPAGYNDASLAIAACRAGGIGILNAELSADSDKLLEQFALLSVHARNPFGIKVDTPHKALLSAAAASVDQGFSYLIVDELVLASLAIEIKRLRKLGVTVLVEVTNAHTDAATLEKQVDGLMVKGYEAGGFVGEGSSFILLQKWSAKTGLPLFVRGGITPHVAAACSAVGAKGGVLESQVLLLKDSPLSERLSSFIGNLSGNETIAVGDEELGAYFRVLVRPGYREAQVFNNNVSGRLVNPEDVLGKIDWDAPQKGLLPLGQDVCFAKAWREKYGYLSNVFAAIDQTIHDSMQAAIQYKPLAENAPLAEALGVRFPLVQGPMSRVSDSAEFAGAVADGGALPMLAFALLKGAALDKLLAETDKRLGDKPWGIGLLGFAPQSLLDEQIELAQKYKPQYAIIAGGRPDQAVKLEQEGIQSFLHVPSANLIPLFLQEGARRFIFEGRECGGHIGPLSSFVLWSSMVDRLLEELESGKTKGEGIQLLFAGGIHDAASAAMVQVLAAPLLDKGVQVGALMGSSYLFTKEIVESGAIVPAFQKEVVECEHTVSLESGPGHASRCAYTPFAKMFFDKRREMIEQGVPVDEARATLDDLIMGRLRIASKGCARLGENAKLTALDEATQHADGMYMLGQVATLRTELIDVETLHAQVTEDSHALLVANSMDSAQEDEADSSPVDIAIVGISGLFPGANSTEEYWSNILDKVDAITEIPSHRWDWRLYFDEDRYSKDKIYSRWGGFIDDLAFDPTKYGMPPKSVEAVDPMQLMALEVASRTLADAGYDKRDFDRENASVIIGASGGAGDVGMQYGLRAEMPRFKGDLPDHIADILPEWTEDSFAGILINVMAGRIANRLNFGGVNFTTDAACASSLAAIYQGISELSAGRSSMVLAGGVDTVQGPFGYLCFSKTQALSPRGRCSTFDVSGDGIVISEGIAMVAMKRLADAERDGDQVYAVIKGVGGSSDGKAKGLTAPLPQGQLRAMRRAYKQAGFGPETVGLFEAHGTGTVAGDTAELESTISLLKEAGAGTHQAVVGSVKTMIGHTKAAAGVAGLIKACLALKHQTLPPHYGVTQPNNVLMGEDCPLYLVDEAQPWIKKEQPRRAACSAFGFGGTNFHVVMEEYQGEYRPWMKKAVRTQGPAELLIWSEDTTEALIATLSNVAKELTSVAALDLKKLSFNLINKHKSGLETVTLVVRDQADFAEKVVATLGYLKDEISALPEGAYYGNGQKADGKVAAIFPGQGAQYPQMGRELAYTYSTVGNALSDADKLLKAPFEKRFAGRSLSDFIYPRGAYTPEQKTAATQALTSTDVTQPALGAVETGLWRMLKTLGFKADMFAGHSYGEFVALHAAGAFDYETLVSLSEARGRFIVDEAKRAGDELGTMAAVQATRDKVETAIKQIDGVIVANHNAPTQCIISGSKAGIAQAIEALSQTDIMATPIPVAAAFHSSFVKPAQSHLAKLIESTKWISPELPVYSNSTGDVHDASVAKLKSSMAAHLVNPVEFVAEIEAMYRDGARIFVEVGPKSILSRLTKQILGDRPHTTITLDNDQEGVYGLLSALANLVCEGVELDLQPLLAGIQSELVSSNGLENYDSAAPISKQTWMLNGSGARRATEAVRQIGVTLEQVLAQNSVAAEASSAGSVMTTVPSPQINENISYDRHHFKHNKERKMDGRRQAPNAGGPAVMAEYFDMMRQFLESQESVMSMYLSGTPVPRSGETRPQRLPKTAPQMAELSMEVPVVAAPVAAPVVTPVAAPAPAPVAVAPVAAPAPAPVAEAKPATDDTFDREKITQMLLEIVEDKTGYPSDMVGLDQKLEADLGIDSIKRIEIVGSLLKALPAAYGDALGENRGQLNTQENLTGMLDLLCDLPVGAATSPFKVAGVRTEVSSTLSDSSFRHVVVPSPAPIEVNAKRALNIGHYVITRDAADIAGKLAALLTDRGCTVQIVEPSVLEDEEQILKFSAAVCAEKADLAGVIHLAEIGSPALMSESSVVDFKAVLNSNEKSFFLLLKGLSPAFSDAAHIVAASGLGGAFGRTNAVFNGLSLQSGFVGCLKSVSEERPALRVKAIDLDAEQSVGDLANILLEEMMLCGGRQEVGYPAGKRTIFKTVAEVAPQPAENATLDGLTVLATGGLRGITAEVLREVALPGNTLLLTGRSPLPEPETAETAALKTEAELRQFFIAQVRDGILSLTPAEVMKKVAGVIGAREMLSNLQDFQQRGAKVEYFAVDVTDESSMKGLLDTIYDKYGALHGVVHGAGIIEDKLLQDKTSESWSRVVETKVLGLFHIQKYVRPESLRFLTVFSSVAGRYGNSGQLDYATANELLNRLCSQLNQLWKNKVVVRSLCWGPWGPTQFGEGMVTAETEAKFAEKGVALVTAKAGRDVFREEILQQPSENIEVICGIGPWEKHEATIGRVEFDESIPRITGALLDNARVTAMPKGDQVVEFYLSDRHEYLQQHRIDNIPVLPAAVALEIMSETVTALWPGWHVVEARDSRLLKGLQLDDLNQKLKVVVNPPPYGSSDGFDVTVSLQSEKRMHYKAVLRLEQTYPESFTYEPEKHSDKQLSVETAYNEWLFHGPCFQVIKKIAGLSQQGSVSDVETSTPAGWLSTVMVDDGWVFDPAMTDAAAQMALLWGRTFNDQSALPARFGKVMKFQEKLPEKLRMCFARKESEQPNTIVSDVYFVDEKNNVALLIEDLECISSMELNRLGGTEKLAL</sequence>
<dbReference type="InterPro" id="IPR036291">
    <property type="entry name" value="NAD(P)-bd_dom_sf"/>
</dbReference>
<accession>A0ABU9TN63</accession>
<dbReference type="SMART" id="SM00827">
    <property type="entry name" value="PKS_AT"/>
    <property type="match status" value="1"/>
</dbReference>
<proteinExistence type="inferred from homology"/>
<dbReference type="CDD" id="cd08953">
    <property type="entry name" value="KR_2_SDR_x"/>
    <property type="match status" value="1"/>
</dbReference>
<dbReference type="InterPro" id="IPR049551">
    <property type="entry name" value="PKS_DH_C"/>
</dbReference>
<evidence type="ECO:0000256" key="5">
    <source>
        <dbReference type="ARBA" id="ARBA00022679"/>
    </source>
</evidence>
<dbReference type="InterPro" id="IPR049900">
    <property type="entry name" value="PKS_mFAS_DH"/>
</dbReference>
<dbReference type="Gene3D" id="3.10.129.110">
    <property type="entry name" value="Polyketide synthase dehydratase"/>
    <property type="match status" value="1"/>
</dbReference>
<dbReference type="InterPro" id="IPR049552">
    <property type="entry name" value="PKS_DH_N"/>
</dbReference>
<dbReference type="InterPro" id="IPR016039">
    <property type="entry name" value="Thiolase-like"/>
</dbReference>
<dbReference type="SUPFAM" id="SSF51735">
    <property type="entry name" value="NAD(P)-binding Rossmann-fold domains"/>
    <property type="match status" value="2"/>
</dbReference>
<keyword evidence="4" id="KW-0597">Phosphoprotein</keyword>
<dbReference type="Gene3D" id="3.40.50.720">
    <property type="entry name" value="NAD(P)-binding Rossmann-like Domain"/>
    <property type="match status" value="2"/>
</dbReference>
<comment type="pathway">
    <text evidence="1">Lipid metabolism; fatty acid biosynthesis.</text>
</comment>
<dbReference type="InterPro" id="IPR001227">
    <property type="entry name" value="Ac_transferase_dom_sf"/>
</dbReference>
<gene>
    <name evidence="9" type="ORF">WNY58_00345</name>
</gene>
<dbReference type="InterPro" id="IPR013785">
    <property type="entry name" value="Aldolase_TIM"/>
</dbReference>
<dbReference type="EMBL" id="JBBMRA010000001">
    <property type="protein sequence ID" value="MEM5534826.1"/>
    <property type="molecule type" value="Genomic_DNA"/>
</dbReference>
<feature type="region of interest" description="N-terminal hotdog fold" evidence="6">
    <location>
        <begin position="2423"/>
        <end position="2550"/>
    </location>
</feature>
<dbReference type="Pfam" id="PF03060">
    <property type="entry name" value="NMO"/>
    <property type="match status" value="1"/>
</dbReference>
<dbReference type="Pfam" id="PF16197">
    <property type="entry name" value="KAsynt_C_assoc"/>
    <property type="match status" value="1"/>
</dbReference>
<dbReference type="CDD" id="cd00833">
    <property type="entry name" value="PKS"/>
    <property type="match status" value="1"/>
</dbReference>
<evidence type="ECO:0000256" key="6">
    <source>
        <dbReference type="PROSITE-ProRule" id="PRU01363"/>
    </source>
</evidence>
<dbReference type="InterPro" id="IPR052568">
    <property type="entry name" value="PKS-FAS_Synthase"/>
</dbReference>
<evidence type="ECO:0000256" key="1">
    <source>
        <dbReference type="ARBA" id="ARBA00005194"/>
    </source>
</evidence>
<dbReference type="InterPro" id="IPR020841">
    <property type="entry name" value="PKS_Beta-ketoAc_synthase_dom"/>
</dbReference>
<evidence type="ECO:0000256" key="2">
    <source>
        <dbReference type="ARBA" id="ARBA00006484"/>
    </source>
</evidence>
<dbReference type="InterPro" id="IPR036736">
    <property type="entry name" value="ACP-like_sf"/>
</dbReference>
<dbReference type="InterPro" id="IPR014031">
    <property type="entry name" value="Ketoacyl_synth_C"/>
</dbReference>
<reference evidence="9 10" key="1">
    <citation type="submission" date="2024-03" db="EMBL/GenBank/DDBJ databases">
        <title>Community enrichment and isolation of bacterial strains for fucoidan degradation.</title>
        <authorList>
            <person name="Sichert A."/>
        </authorList>
    </citation>
    <scope>NUCLEOTIDE SEQUENCE [LARGE SCALE GENOMIC DNA]</scope>
    <source>
        <strain evidence="9 10">AS76</strain>
    </source>
</reference>
<evidence type="ECO:0000313" key="10">
    <source>
        <dbReference type="Proteomes" id="UP001449225"/>
    </source>
</evidence>
<comment type="similarity">
    <text evidence="2">Belongs to the short-chain dehydrogenases/reductases (SDR) family.</text>
</comment>
<dbReference type="InterPro" id="IPR016036">
    <property type="entry name" value="Malonyl_transacylase_ACP-bd"/>
</dbReference>
<dbReference type="InterPro" id="IPR016035">
    <property type="entry name" value="Acyl_Trfase/lysoPLipase"/>
</dbReference>
<dbReference type="SUPFAM" id="SSF53901">
    <property type="entry name" value="Thiolase-like"/>
    <property type="match status" value="1"/>
</dbReference>
<dbReference type="Pfam" id="PF02801">
    <property type="entry name" value="Ketoacyl-synt_C"/>
    <property type="match status" value="1"/>
</dbReference>
<dbReference type="PANTHER" id="PTHR43074">
    <property type="entry name" value="OMEGA-3 POLYUNSATURATED FATTY ACID SYNTHASE PFAB-RELATED"/>
    <property type="match status" value="1"/>
</dbReference>
<dbReference type="Pfam" id="PF00109">
    <property type="entry name" value="ketoacyl-synt"/>
    <property type="match status" value="1"/>
</dbReference>
<dbReference type="Pfam" id="PF21089">
    <property type="entry name" value="PKS_DH_N"/>
    <property type="match status" value="1"/>
</dbReference>
<name>A0ABU9TN63_9GAMM</name>
<dbReference type="InterPro" id="IPR013968">
    <property type="entry name" value="PKS_KR"/>
</dbReference>
<dbReference type="Gene3D" id="3.40.366.10">
    <property type="entry name" value="Malonyl-Coenzyme A Acyl Carrier Protein, domain 2"/>
    <property type="match status" value="1"/>
</dbReference>
<evidence type="ECO:0000259" key="7">
    <source>
        <dbReference type="PROSITE" id="PS52004"/>
    </source>
</evidence>
<dbReference type="RefSeq" id="WP_342853370.1">
    <property type="nucleotide sequence ID" value="NZ_JBBMRA010000001.1"/>
</dbReference>
<dbReference type="InterPro" id="IPR018201">
    <property type="entry name" value="Ketoacyl_synth_AS"/>
</dbReference>
<dbReference type="PROSITE" id="PS00606">
    <property type="entry name" value="KS3_1"/>
    <property type="match status" value="1"/>
</dbReference>
<keyword evidence="10" id="KW-1185">Reference proteome</keyword>
<keyword evidence="3" id="KW-0596">Phosphopantetheine</keyword>
<dbReference type="Pfam" id="PF00698">
    <property type="entry name" value="Acyl_transf_1"/>
    <property type="match status" value="1"/>
</dbReference>
<dbReference type="Pfam" id="PF14765">
    <property type="entry name" value="PS-DH"/>
    <property type="match status" value="1"/>
</dbReference>
<dbReference type="InterPro" id="IPR032821">
    <property type="entry name" value="PKS_assoc"/>
</dbReference>
<dbReference type="SUPFAM" id="SSF47336">
    <property type="entry name" value="ACP-like"/>
    <property type="match status" value="1"/>
</dbReference>
<dbReference type="PROSITE" id="PS52019">
    <property type="entry name" value="PKS_MFAS_DH"/>
    <property type="match status" value="1"/>
</dbReference>
<dbReference type="SUPFAM" id="SSF52151">
    <property type="entry name" value="FabD/lysophospholipase-like"/>
    <property type="match status" value="1"/>
</dbReference>
<feature type="active site" description="Proton donor; for dehydratase activity" evidence="6">
    <location>
        <position position="2625"/>
    </location>
</feature>
<evidence type="ECO:0000313" key="9">
    <source>
        <dbReference type="EMBL" id="MEM5534826.1"/>
    </source>
</evidence>
<dbReference type="InterPro" id="IPR009081">
    <property type="entry name" value="PP-bd_ACP"/>
</dbReference>
<dbReference type="InterPro" id="IPR014043">
    <property type="entry name" value="Acyl_transferase_dom"/>
</dbReference>
<dbReference type="Pfam" id="PF00550">
    <property type="entry name" value="PP-binding"/>
    <property type="match status" value="1"/>
</dbReference>
<feature type="domain" description="PKS/mFAS DH" evidence="8">
    <location>
        <begin position="2423"/>
        <end position="2708"/>
    </location>
</feature>
<evidence type="ECO:0000259" key="8">
    <source>
        <dbReference type="PROSITE" id="PS52019"/>
    </source>
</evidence>
<feature type="region of interest" description="C-terminal hotdog fold" evidence="6">
    <location>
        <begin position="2561"/>
        <end position="2708"/>
    </location>
</feature>
<evidence type="ECO:0000256" key="4">
    <source>
        <dbReference type="ARBA" id="ARBA00022553"/>
    </source>
</evidence>
<evidence type="ECO:0000256" key="3">
    <source>
        <dbReference type="ARBA" id="ARBA00022450"/>
    </source>
</evidence>
<keyword evidence="5" id="KW-0808">Transferase</keyword>
<dbReference type="InterPro" id="IPR057326">
    <property type="entry name" value="KR_dom"/>
</dbReference>
<feature type="active site" description="Proton acceptor; for dehydratase activity" evidence="6">
    <location>
        <position position="2459"/>
    </location>
</feature>
<dbReference type="Gene3D" id="3.40.47.10">
    <property type="match status" value="1"/>
</dbReference>
<dbReference type="InterPro" id="IPR014030">
    <property type="entry name" value="Ketoacyl_synth_N"/>
</dbReference>
<comment type="caution">
    <text evidence="9">The sequence shown here is derived from an EMBL/GenBank/DDBJ whole genome shotgun (WGS) entry which is preliminary data.</text>
</comment>
<organism evidence="9 10">
    <name type="scientific">Neptuniibacter pectenicola</name>
    <dbReference type="NCBI Taxonomy" id="1806669"/>
    <lineage>
        <taxon>Bacteria</taxon>
        <taxon>Pseudomonadati</taxon>
        <taxon>Pseudomonadota</taxon>
        <taxon>Gammaproteobacteria</taxon>
        <taxon>Oceanospirillales</taxon>
        <taxon>Oceanospirillaceae</taxon>
        <taxon>Neptuniibacter</taxon>
    </lineage>
</organism>
<dbReference type="SMART" id="SM00822">
    <property type="entry name" value="PKS_KR"/>
    <property type="match status" value="1"/>
</dbReference>
<feature type="domain" description="Ketosynthase family 3 (KS3)" evidence="7">
    <location>
        <begin position="681"/>
        <end position="1123"/>
    </location>
</feature>
<dbReference type="Gene3D" id="1.10.1200.10">
    <property type="entry name" value="ACP-like"/>
    <property type="match status" value="1"/>
</dbReference>
<dbReference type="Proteomes" id="UP001449225">
    <property type="component" value="Unassembled WGS sequence"/>
</dbReference>
<dbReference type="PROSITE" id="PS52004">
    <property type="entry name" value="KS3_2"/>
    <property type="match status" value="1"/>
</dbReference>
<dbReference type="Pfam" id="PF08659">
    <property type="entry name" value="KR"/>
    <property type="match status" value="1"/>
</dbReference>
<protein>
    <submittedName>
        <fullName evidence="9">SDR family NAD(P)-dependent oxidoreductase</fullName>
    </submittedName>
</protein>
<dbReference type="PANTHER" id="PTHR43074:SF1">
    <property type="entry name" value="BETA-KETOACYL SYNTHASE FAMILY PROTEIN-RELATED"/>
    <property type="match status" value="1"/>
</dbReference>
<dbReference type="InterPro" id="IPR042104">
    <property type="entry name" value="PKS_dehydratase_sf"/>
</dbReference>
<dbReference type="SUPFAM" id="SSF51412">
    <property type="entry name" value="Inosine monophosphate dehydrogenase (IMPDH)"/>
    <property type="match status" value="2"/>
</dbReference>
<dbReference type="SUPFAM" id="SSF55048">
    <property type="entry name" value="Probable ACP-binding domain of malonyl-CoA ACP transacylase"/>
    <property type="match status" value="1"/>
</dbReference>